<evidence type="ECO:0000313" key="3">
    <source>
        <dbReference type="Proteomes" id="UP001629953"/>
    </source>
</evidence>
<reference evidence="2 3" key="1">
    <citation type="journal article" date="2013" name="Int. J. Syst. Evol. Microbiol.">
        <title>Celerinatantimonas yamalensis sp. nov., a cold-adapted diazotrophic bacterium from a cold permafrost brine.</title>
        <authorList>
            <person name="Shcherbakova V."/>
            <person name="Chuvilskaya N."/>
            <person name="Rivkina E."/>
            <person name="Demidov N."/>
            <person name="Uchaeva V."/>
            <person name="Suetin S."/>
            <person name="Suzina N."/>
            <person name="Gilichinsky D."/>
        </authorList>
    </citation>
    <scope>NUCLEOTIDE SEQUENCE [LARGE SCALE GENOMIC DNA]</scope>
    <source>
        <strain evidence="2 3">C7</strain>
    </source>
</reference>
<keyword evidence="3" id="KW-1185">Reference proteome</keyword>
<gene>
    <name evidence="2" type="ORF">ABUE30_14635</name>
</gene>
<accession>A0ABW9G9K4</accession>
<name>A0ABW9G9K4_9GAMM</name>
<protein>
    <submittedName>
        <fullName evidence="2">GNAT family N-acetyltransferase</fullName>
    </submittedName>
</protein>
<feature type="domain" description="N-acetyltransferase" evidence="1">
    <location>
        <begin position="3"/>
        <end position="158"/>
    </location>
</feature>
<dbReference type="Gene3D" id="3.40.630.30">
    <property type="match status" value="1"/>
</dbReference>
<dbReference type="CDD" id="cd04301">
    <property type="entry name" value="NAT_SF"/>
    <property type="match status" value="1"/>
</dbReference>
<dbReference type="InterPro" id="IPR016181">
    <property type="entry name" value="Acyl_CoA_acyltransferase"/>
</dbReference>
<dbReference type="RefSeq" id="WP_408624567.1">
    <property type="nucleotide sequence ID" value="NZ_JBEQCT010000007.1"/>
</dbReference>
<proteinExistence type="predicted"/>
<comment type="caution">
    <text evidence="2">The sequence shown here is derived from an EMBL/GenBank/DDBJ whole genome shotgun (WGS) entry which is preliminary data.</text>
</comment>
<dbReference type="Pfam" id="PF00583">
    <property type="entry name" value="Acetyltransf_1"/>
    <property type="match status" value="1"/>
</dbReference>
<dbReference type="SUPFAM" id="SSF55729">
    <property type="entry name" value="Acyl-CoA N-acyltransferases (Nat)"/>
    <property type="match status" value="1"/>
</dbReference>
<evidence type="ECO:0000259" key="1">
    <source>
        <dbReference type="PROSITE" id="PS51186"/>
    </source>
</evidence>
<organism evidence="2 3">
    <name type="scientific">Celerinatantimonas yamalensis</name>
    <dbReference type="NCBI Taxonomy" id="559956"/>
    <lineage>
        <taxon>Bacteria</taxon>
        <taxon>Pseudomonadati</taxon>
        <taxon>Pseudomonadota</taxon>
        <taxon>Gammaproteobacteria</taxon>
        <taxon>Celerinatantimonadaceae</taxon>
        <taxon>Celerinatantimonas</taxon>
    </lineage>
</organism>
<dbReference type="EMBL" id="JBEQCT010000007">
    <property type="protein sequence ID" value="MFM2486283.1"/>
    <property type="molecule type" value="Genomic_DNA"/>
</dbReference>
<evidence type="ECO:0000313" key="2">
    <source>
        <dbReference type="EMBL" id="MFM2486283.1"/>
    </source>
</evidence>
<dbReference type="InterPro" id="IPR000182">
    <property type="entry name" value="GNAT_dom"/>
</dbReference>
<dbReference type="Proteomes" id="UP001629953">
    <property type="component" value="Unassembled WGS sequence"/>
</dbReference>
<sequence length="158" mass="18827">MDLAFKRIDVRQHFALCYQFRCDAYQCSFDSLEGCDQMLVGYQERLLERIDDPCYYYLHIWLDGKIIGQLEFKNFYDSANTGYVNLIYLSEPYRGCGLAEQLQKYIEWQLTEAGCRCALLSVSRTNARALRHYQRFGWRYLKANPKHSSTDFYQRLFS</sequence>
<dbReference type="PROSITE" id="PS51186">
    <property type="entry name" value="GNAT"/>
    <property type="match status" value="1"/>
</dbReference>